<evidence type="ECO:0000256" key="10">
    <source>
        <dbReference type="ARBA" id="ARBA00023136"/>
    </source>
</evidence>
<evidence type="ECO:0000256" key="15">
    <source>
        <dbReference type="RuleBase" id="RU003946"/>
    </source>
</evidence>
<feature type="binding site" evidence="14">
    <location>
        <position position="85"/>
    </location>
    <ligand>
        <name>Zn(2+)</name>
        <dbReference type="ChEBI" id="CHEBI:29105"/>
        <label>2</label>
    </ligand>
</feature>
<evidence type="ECO:0000256" key="14">
    <source>
        <dbReference type="PIRSR" id="PIRSR601952-2"/>
    </source>
</evidence>
<keyword evidence="17" id="KW-0732">Signal</keyword>
<feature type="binding site" evidence="14">
    <location>
        <position position="355"/>
    </location>
    <ligand>
        <name>Mg(2+)</name>
        <dbReference type="ChEBI" id="CHEBI:18420"/>
    </ligand>
</feature>
<keyword evidence="7 16" id="KW-0378">Hydrolase</keyword>
<evidence type="ECO:0000256" key="11">
    <source>
        <dbReference type="ARBA" id="ARBA00023180"/>
    </source>
</evidence>
<organism evidence="18 19">
    <name type="scientific">Daphnia galeata</name>
    <dbReference type="NCBI Taxonomy" id="27404"/>
    <lineage>
        <taxon>Eukaryota</taxon>
        <taxon>Metazoa</taxon>
        <taxon>Ecdysozoa</taxon>
        <taxon>Arthropoda</taxon>
        <taxon>Crustacea</taxon>
        <taxon>Branchiopoda</taxon>
        <taxon>Diplostraca</taxon>
        <taxon>Cladocera</taxon>
        <taxon>Anomopoda</taxon>
        <taxon>Daphniidae</taxon>
        <taxon>Daphnia</taxon>
    </lineage>
</organism>
<comment type="cofactor">
    <cofactor evidence="14">
        <name>Mg(2+)</name>
        <dbReference type="ChEBI" id="CHEBI:18420"/>
    </cofactor>
    <text evidence="14">Binds 1 Mg(2+) ion.</text>
</comment>
<feature type="binding site" evidence="14">
    <location>
        <position position="200"/>
    </location>
    <ligand>
        <name>Mg(2+)</name>
        <dbReference type="ChEBI" id="CHEBI:18420"/>
    </ligand>
</feature>
<evidence type="ECO:0000256" key="2">
    <source>
        <dbReference type="ARBA" id="ARBA00005984"/>
    </source>
</evidence>
<feature type="chain" id="PRO_5035175476" description="Alkaline phosphatase" evidence="17">
    <location>
        <begin position="25"/>
        <end position="567"/>
    </location>
</feature>
<dbReference type="Proteomes" id="UP000789390">
    <property type="component" value="Unassembled WGS sequence"/>
</dbReference>
<dbReference type="Pfam" id="PF00245">
    <property type="entry name" value="Alk_phosphatase"/>
    <property type="match status" value="1"/>
</dbReference>
<keyword evidence="6 14" id="KW-0479">Metal-binding</keyword>
<dbReference type="PRINTS" id="PR00113">
    <property type="entry name" value="ALKPHPHTASE"/>
</dbReference>
<feature type="binding site" evidence="14">
    <location>
        <position position="85"/>
    </location>
    <ligand>
        <name>Mg(2+)</name>
        <dbReference type="ChEBI" id="CHEBI:18420"/>
    </ligand>
</feature>
<dbReference type="Gene3D" id="3.40.720.10">
    <property type="entry name" value="Alkaline Phosphatase, subunit A"/>
    <property type="match status" value="1"/>
</dbReference>
<sequence length="567" mass="61913">MLMSPYQITVLVVTLILISGCVYGDDHHRSTDRASAGVYSKAKLKQSITEDAAYWNQIGQQLLLNELAKKRINSQAKNIILFLGDGMSISTVTAARIYKGQKAGKMGEEEELYFDRFPYAALSKTYCTDIQVADSACTATAYLCGIKTDVVTLGLDANVEYKNCTTQMDPTIQVDSVMTWAQAGNKATGIVTTTRVTHATPAGAYAHSANRDWEDDYAQSFDGVDSNTCDDIAEQLFLNSPGKNLKVILGGGRAYLTPTTMKDPETNEAGRRRDGKYLIGQWVTDHPNGKYVTTRDELINLNVSESDFLLGLFSPSHMEYFLESRGANNPTLEEMTRTAIQMLQKDANGYVLLVEGGRIDQAHHDGRAKLALEEAFQFDLAVAIALNLTNPADTLIIVTADHSHTLSINGYPERGNDILGLVGYAASDLKPYTTLSYANGPGYINSFDGAERLDLTNIDTTSDSFLQPAMVPLATESHGGDDVAIFALGPQAHLFQGVYEQHYIAHVMGYAACIGPGFTFCNDPANLPQTTSLPPSSSSRIGLDLTFTLSLWSITPYYNKDTDRIIV</sequence>
<keyword evidence="12" id="KW-0449">Lipoprotein</keyword>
<evidence type="ECO:0000313" key="18">
    <source>
        <dbReference type="EMBL" id="CAH0106153.1"/>
    </source>
</evidence>
<evidence type="ECO:0000256" key="6">
    <source>
        <dbReference type="ARBA" id="ARBA00022723"/>
    </source>
</evidence>
<keyword evidence="8 14" id="KW-0862">Zinc</keyword>
<name>A0A8J2WIZ9_9CRUS</name>
<feature type="active site" description="Phosphoserine intermediate" evidence="13">
    <location>
        <position position="135"/>
    </location>
</feature>
<dbReference type="SUPFAM" id="SSF53649">
    <property type="entry name" value="Alkaline phosphatase-like"/>
    <property type="match status" value="1"/>
</dbReference>
<evidence type="ECO:0000256" key="9">
    <source>
        <dbReference type="ARBA" id="ARBA00022842"/>
    </source>
</evidence>
<keyword evidence="4" id="KW-1003">Cell membrane</keyword>
<feature type="binding site" evidence="14">
    <location>
        <position position="401"/>
    </location>
    <ligand>
        <name>Zn(2+)</name>
        <dbReference type="ChEBI" id="CHEBI:29105"/>
        <label>2</label>
    </ligand>
</feature>
<dbReference type="GO" id="GO:0046872">
    <property type="term" value="F:metal ion binding"/>
    <property type="evidence" value="ECO:0007669"/>
    <property type="project" value="UniProtKB-KW"/>
</dbReference>
<proteinExistence type="inferred from homology"/>
<dbReference type="InterPro" id="IPR018299">
    <property type="entry name" value="Alkaline_phosphatase_AS"/>
</dbReference>
<evidence type="ECO:0000256" key="8">
    <source>
        <dbReference type="ARBA" id="ARBA00022833"/>
    </source>
</evidence>
<dbReference type="SMART" id="SM00098">
    <property type="entry name" value="alkPPc"/>
    <property type="match status" value="1"/>
</dbReference>
<protein>
    <recommendedName>
        <fullName evidence="3 16">Alkaline phosphatase</fullName>
        <ecNumber evidence="3 16">3.1.3.1</ecNumber>
    </recommendedName>
</protein>
<dbReference type="InterPro" id="IPR017850">
    <property type="entry name" value="Alkaline_phosphatase_core_sf"/>
</dbReference>
<evidence type="ECO:0000313" key="19">
    <source>
        <dbReference type="Proteomes" id="UP000789390"/>
    </source>
</evidence>
<dbReference type="EC" id="3.1.3.1" evidence="3 16"/>
<feature type="binding site" evidence="14">
    <location>
        <position position="360"/>
    </location>
    <ligand>
        <name>Zn(2+)</name>
        <dbReference type="ChEBI" id="CHEBI:29105"/>
        <label>2</label>
    </ligand>
</feature>
<evidence type="ECO:0000256" key="4">
    <source>
        <dbReference type="ARBA" id="ARBA00022475"/>
    </source>
</evidence>
<gene>
    <name evidence="18" type="ORF">DGAL_LOCUS9304</name>
</gene>
<dbReference type="OrthoDB" id="5818554at2759"/>
<comment type="cofactor">
    <cofactor evidence="14">
        <name>Zn(2+)</name>
        <dbReference type="ChEBI" id="CHEBI:29105"/>
    </cofactor>
    <text evidence="14">Binds 2 Zn(2+) ions.</text>
</comment>
<reference evidence="18" key="1">
    <citation type="submission" date="2021-11" db="EMBL/GenBank/DDBJ databases">
        <authorList>
            <person name="Schell T."/>
        </authorList>
    </citation>
    <scope>NUCLEOTIDE SEQUENCE</scope>
    <source>
        <strain evidence="18">M5</strain>
    </source>
</reference>
<feature type="binding site" evidence="14">
    <location>
        <position position="402"/>
    </location>
    <ligand>
        <name>Zn(2+)</name>
        <dbReference type="ChEBI" id="CHEBI:29105"/>
        <label>2</label>
    </ligand>
</feature>
<comment type="caution">
    <text evidence="18">The sequence shown here is derived from an EMBL/GenBank/DDBJ whole genome shotgun (WGS) entry which is preliminary data.</text>
</comment>
<dbReference type="InterPro" id="IPR001952">
    <property type="entry name" value="Alkaline_phosphatase"/>
</dbReference>
<feature type="binding site" evidence="14">
    <location>
        <position position="478"/>
    </location>
    <ligand>
        <name>Zn(2+)</name>
        <dbReference type="ChEBI" id="CHEBI:29105"/>
        <label>2</label>
    </ligand>
</feature>
<comment type="catalytic activity">
    <reaction evidence="16">
        <text>a phosphate monoester + H2O = an alcohol + phosphate</text>
        <dbReference type="Rhea" id="RHEA:15017"/>
        <dbReference type="ChEBI" id="CHEBI:15377"/>
        <dbReference type="ChEBI" id="CHEBI:30879"/>
        <dbReference type="ChEBI" id="CHEBI:43474"/>
        <dbReference type="ChEBI" id="CHEBI:67140"/>
        <dbReference type="EC" id="3.1.3.1"/>
    </reaction>
</comment>
<feature type="binding site" evidence="14">
    <location>
        <position position="198"/>
    </location>
    <ligand>
        <name>Mg(2+)</name>
        <dbReference type="ChEBI" id="CHEBI:18420"/>
    </ligand>
</feature>
<dbReference type="GO" id="GO:0004035">
    <property type="term" value="F:alkaline phosphatase activity"/>
    <property type="evidence" value="ECO:0007669"/>
    <property type="project" value="UniProtKB-EC"/>
</dbReference>
<dbReference type="AlphaFoldDB" id="A0A8J2WIZ9"/>
<dbReference type="PANTHER" id="PTHR11596">
    <property type="entry name" value="ALKALINE PHOSPHATASE"/>
    <property type="match status" value="1"/>
</dbReference>
<keyword evidence="5" id="KW-0336">GPI-anchor</keyword>
<dbReference type="GO" id="GO:0098552">
    <property type="term" value="C:side of membrane"/>
    <property type="evidence" value="ECO:0007669"/>
    <property type="project" value="UniProtKB-KW"/>
</dbReference>
<keyword evidence="19" id="KW-1185">Reference proteome</keyword>
<evidence type="ECO:0000256" key="1">
    <source>
        <dbReference type="ARBA" id="ARBA00004609"/>
    </source>
</evidence>
<evidence type="ECO:0000256" key="16">
    <source>
        <dbReference type="RuleBase" id="RU003947"/>
    </source>
</evidence>
<dbReference type="PROSITE" id="PS00123">
    <property type="entry name" value="ALKALINE_PHOSPHATASE"/>
    <property type="match status" value="1"/>
</dbReference>
<evidence type="ECO:0000256" key="17">
    <source>
        <dbReference type="SAM" id="SignalP"/>
    </source>
</evidence>
<keyword evidence="10" id="KW-0472">Membrane</keyword>
<evidence type="ECO:0000256" key="12">
    <source>
        <dbReference type="ARBA" id="ARBA00023288"/>
    </source>
</evidence>
<dbReference type="FunFam" id="3.40.720.10:FF:000008">
    <property type="entry name" value="Alkaline phosphatase"/>
    <property type="match status" value="1"/>
</dbReference>
<dbReference type="PANTHER" id="PTHR11596:SF91">
    <property type="entry name" value="ALKALINE PHOSPHATASE-RELATED"/>
    <property type="match status" value="1"/>
</dbReference>
<dbReference type="CDD" id="cd16012">
    <property type="entry name" value="ALP"/>
    <property type="match status" value="1"/>
</dbReference>
<evidence type="ECO:0000256" key="5">
    <source>
        <dbReference type="ARBA" id="ARBA00022622"/>
    </source>
</evidence>
<evidence type="ECO:0000256" key="13">
    <source>
        <dbReference type="PIRSR" id="PIRSR601952-1"/>
    </source>
</evidence>
<dbReference type="GO" id="GO:0005886">
    <property type="term" value="C:plasma membrane"/>
    <property type="evidence" value="ECO:0007669"/>
    <property type="project" value="UniProtKB-SubCell"/>
</dbReference>
<accession>A0A8J2WIZ9</accession>
<evidence type="ECO:0000256" key="3">
    <source>
        <dbReference type="ARBA" id="ARBA00012647"/>
    </source>
</evidence>
<dbReference type="EMBL" id="CAKKLH010000223">
    <property type="protein sequence ID" value="CAH0106153.1"/>
    <property type="molecule type" value="Genomic_DNA"/>
</dbReference>
<feature type="signal peptide" evidence="17">
    <location>
        <begin position="1"/>
        <end position="24"/>
    </location>
</feature>
<comment type="subcellular location">
    <subcellularLocation>
        <location evidence="1">Cell membrane</location>
        <topology evidence="1">Lipid-anchor</topology>
        <topology evidence="1">GPI-anchor</topology>
    </subcellularLocation>
</comment>
<comment type="similarity">
    <text evidence="2 15">Belongs to the alkaline phosphatase family.</text>
</comment>
<evidence type="ECO:0000256" key="7">
    <source>
        <dbReference type="ARBA" id="ARBA00022801"/>
    </source>
</evidence>
<keyword evidence="9 14" id="KW-0460">Magnesium</keyword>
<keyword evidence="11" id="KW-0325">Glycoprotein</keyword>
<feature type="binding site" evidence="14">
    <location>
        <position position="364"/>
    </location>
    <ligand>
        <name>Zn(2+)</name>
        <dbReference type="ChEBI" id="CHEBI:29105"/>
        <label>2</label>
    </ligand>
</feature>